<organism evidence="2 3">
    <name type="scientific">Faecalicatena contorta</name>
    <dbReference type="NCBI Taxonomy" id="39482"/>
    <lineage>
        <taxon>Bacteria</taxon>
        <taxon>Bacillati</taxon>
        <taxon>Bacillota</taxon>
        <taxon>Clostridia</taxon>
        <taxon>Lachnospirales</taxon>
        <taxon>Lachnospiraceae</taxon>
        <taxon>Faecalicatena</taxon>
    </lineage>
</organism>
<keyword evidence="1" id="KW-1133">Transmembrane helix</keyword>
<sequence length="144" mass="16492">MKAKKISLKIQLLEIFIFAAIIPMIITALFLYRFEVNRTLNAEILSQRQILELTASNLLQKISHFNNLTSSVYYNDAILKCLENGKDRTLSSYEKMQIQPDINSMMRTDNHVLSFSLTTMSGDTLYWNDGYSNVVNATSLNPVF</sequence>
<keyword evidence="1" id="KW-0812">Transmembrane</keyword>
<evidence type="ECO:0000256" key="1">
    <source>
        <dbReference type="SAM" id="Phobius"/>
    </source>
</evidence>
<feature type="transmembrane region" description="Helical" evidence="1">
    <location>
        <begin position="12"/>
        <end position="32"/>
    </location>
</feature>
<dbReference type="AlphaFoldDB" id="A0A174KLW8"/>
<evidence type="ECO:0000313" key="3">
    <source>
        <dbReference type="Proteomes" id="UP000095544"/>
    </source>
</evidence>
<name>A0A174KLW8_9FIRM</name>
<reference evidence="2 3" key="1">
    <citation type="submission" date="2015-09" db="EMBL/GenBank/DDBJ databases">
        <authorList>
            <consortium name="Pathogen Informatics"/>
        </authorList>
    </citation>
    <scope>NUCLEOTIDE SEQUENCE [LARGE SCALE GENOMIC DNA]</scope>
    <source>
        <strain evidence="2 3">2789STDY5834876</strain>
    </source>
</reference>
<dbReference type="Proteomes" id="UP000095544">
    <property type="component" value="Unassembled WGS sequence"/>
</dbReference>
<dbReference type="RefSeq" id="WP_055154946.1">
    <property type="nucleotide sequence ID" value="NZ_CYZU01000059.1"/>
</dbReference>
<keyword evidence="1" id="KW-0472">Membrane</keyword>
<proteinExistence type="predicted"/>
<protein>
    <submittedName>
        <fullName evidence="2">Uncharacterized protein</fullName>
    </submittedName>
</protein>
<evidence type="ECO:0000313" key="2">
    <source>
        <dbReference type="EMBL" id="CUP13154.1"/>
    </source>
</evidence>
<gene>
    <name evidence="2" type="ORF">ERS852491_04352</name>
</gene>
<accession>A0A174KLW8</accession>
<dbReference type="EMBL" id="CYZU01000059">
    <property type="protein sequence ID" value="CUP13154.1"/>
    <property type="molecule type" value="Genomic_DNA"/>
</dbReference>